<dbReference type="Gene3D" id="3.20.20.450">
    <property type="entry name" value="EAL domain"/>
    <property type="match status" value="1"/>
</dbReference>
<dbReference type="PANTHER" id="PTHR33121">
    <property type="entry name" value="CYCLIC DI-GMP PHOSPHODIESTERASE PDEF"/>
    <property type="match status" value="1"/>
</dbReference>
<sequence>MARSVCEGCQNGKGFSPSISMAFQPILDMEAQSVFGHEALVRGTDGAGAGSVLSLVDQANRYDFDQKCRVTAIETAAKLDLNEGDAFLSINFLPNAVYEPRACIRTTLLAATRCKFPIKKIMFEFNESEYIEPQHILNILRAYQAMGFATAIDDFGAGYAGLDLITRFQPDFVKIDMALIRDIDQDQTKRTVLKHTLAMLRDLGTTPICEGIETFDEYTVLRDMGVTLMQGYLMGRPEFEGLANPIYITNDANSSHALRA</sequence>
<proteinExistence type="predicted"/>
<dbReference type="EMBL" id="JBHSSW010000028">
    <property type="protein sequence ID" value="MFC6199239.1"/>
    <property type="molecule type" value="Genomic_DNA"/>
</dbReference>
<keyword evidence="3" id="KW-1185">Reference proteome</keyword>
<reference evidence="3" key="1">
    <citation type="journal article" date="2019" name="Int. J. Syst. Evol. Microbiol.">
        <title>The Global Catalogue of Microorganisms (GCM) 10K type strain sequencing project: providing services to taxonomists for standard genome sequencing and annotation.</title>
        <authorList>
            <consortium name="The Broad Institute Genomics Platform"/>
            <consortium name="The Broad Institute Genome Sequencing Center for Infectious Disease"/>
            <person name="Wu L."/>
            <person name="Ma J."/>
        </authorList>
    </citation>
    <scope>NUCLEOTIDE SEQUENCE [LARGE SCALE GENOMIC DNA]</scope>
    <source>
        <strain evidence="3">CGMCC-1.15741</strain>
    </source>
</reference>
<evidence type="ECO:0000259" key="1">
    <source>
        <dbReference type="PROSITE" id="PS50883"/>
    </source>
</evidence>
<dbReference type="Proteomes" id="UP001596303">
    <property type="component" value="Unassembled WGS sequence"/>
</dbReference>
<dbReference type="SUPFAM" id="SSF141868">
    <property type="entry name" value="EAL domain-like"/>
    <property type="match status" value="1"/>
</dbReference>
<dbReference type="PROSITE" id="PS50883">
    <property type="entry name" value="EAL"/>
    <property type="match status" value="1"/>
</dbReference>
<gene>
    <name evidence="2" type="ORF">ACFQDM_14225</name>
</gene>
<dbReference type="SMART" id="SM00052">
    <property type="entry name" value="EAL"/>
    <property type="match status" value="1"/>
</dbReference>
<dbReference type="PANTHER" id="PTHR33121:SF15">
    <property type="entry name" value="BLUE LIGHT- AND TEMPERATURE-REGULATED ANTIREPRESSOR BLUF"/>
    <property type="match status" value="1"/>
</dbReference>
<dbReference type="InterPro" id="IPR001633">
    <property type="entry name" value="EAL_dom"/>
</dbReference>
<dbReference type="Pfam" id="PF00563">
    <property type="entry name" value="EAL"/>
    <property type="match status" value="1"/>
</dbReference>
<evidence type="ECO:0000313" key="2">
    <source>
        <dbReference type="EMBL" id="MFC6199239.1"/>
    </source>
</evidence>
<feature type="domain" description="EAL" evidence="1">
    <location>
        <begin position="1"/>
        <end position="251"/>
    </location>
</feature>
<comment type="caution">
    <text evidence="2">The sequence shown here is derived from an EMBL/GenBank/DDBJ whole genome shotgun (WGS) entry which is preliminary data.</text>
</comment>
<dbReference type="CDD" id="cd01948">
    <property type="entry name" value="EAL"/>
    <property type="match status" value="1"/>
</dbReference>
<evidence type="ECO:0000313" key="3">
    <source>
        <dbReference type="Proteomes" id="UP001596303"/>
    </source>
</evidence>
<dbReference type="RefSeq" id="WP_377380116.1">
    <property type="nucleotide sequence ID" value="NZ_JBHSSW010000028.1"/>
</dbReference>
<accession>A0ABW1SCV8</accession>
<dbReference type="InterPro" id="IPR050706">
    <property type="entry name" value="Cyclic-di-GMP_PDE-like"/>
</dbReference>
<protein>
    <submittedName>
        <fullName evidence="2">EAL domain-containing protein</fullName>
    </submittedName>
</protein>
<organism evidence="2 3">
    <name type="scientific">Ponticaulis profundi</name>
    <dbReference type="NCBI Taxonomy" id="2665222"/>
    <lineage>
        <taxon>Bacteria</taxon>
        <taxon>Pseudomonadati</taxon>
        <taxon>Pseudomonadota</taxon>
        <taxon>Alphaproteobacteria</taxon>
        <taxon>Hyphomonadales</taxon>
        <taxon>Hyphomonadaceae</taxon>
        <taxon>Ponticaulis</taxon>
    </lineage>
</organism>
<name>A0ABW1SCV8_9PROT</name>
<dbReference type="InterPro" id="IPR035919">
    <property type="entry name" value="EAL_sf"/>
</dbReference>